<dbReference type="Pfam" id="PF13683">
    <property type="entry name" value="rve_3"/>
    <property type="match status" value="1"/>
</dbReference>
<dbReference type="AlphaFoldDB" id="A0A929WVS5"/>
<name>A0A929WVS5_9ACTO</name>
<dbReference type="GO" id="GO:0015074">
    <property type="term" value="P:DNA integration"/>
    <property type="evidence" value="ECO:0007669"/>
    <property type="project" value="InterPro"/>
</dbReference>
<feature type="domain" description="Integrase catalytic" evidence="2">
    <location>
        <begin position="1"/>
        <end position="117"/>
    </location>
</feature>
<protein>
    <submittedName>
        <fullName evidence="3">Transposase family protein</fullName>
    </submittedName>
</protein>
<organism evidence="3 4">
    <name type="scientific">Actinomyces bouchesdurhonensis</name>
    <dbReference type="NCBI Taxonomy" id="1852361"/>
    <lineage>
        <taxon>Bacteria</taxon>
        <taxon>Bacillati</taxon>
        <taxon>Actinomycetota</taxon>
        <taxon>Actinomycetes</taxon>
        <taxon>Actinomycetales</taxon>
        <taxon>Actinomycetaceae</taxon>
        <taxon>Actinomyces</taxon>
    </lineage>
</organism>
<evidence type="ECO:0000313" key="4">
    <source>
        <dbReference type="Proteomes" id="UP000759246"/>
    </source>
</evidence>
<reference evidence="3" key="1">
    <citation type="submission" date="2020-04" db="EMBL/GenBank/DDBJ databases">
        <title>Deep metagenomics examines the oral microbiome during advanced dental caries in children, revealing novel taxa and co-occurrences with host molecules.</title>
        <authorList>
            <person name="Baker J.L."/>
            <person name="Morton J.T."/>
            <person name="Dinis M."/>
            <person name="Alvarez R."/>
            <person name="Tran N.C."/>
            <person name="Knight R."/>
            <person name="Edlund A."/>
        </authorList>
    </citation>
    <scope>NUCLEOTIDE SEQUENCE</scope>
    <source>
        <strain evidence="3">JCVI_30_bin.13</strain>
    </source>
</reference>
<evidence type="ECO:0000313" key="3">
    <source>
        <dbReference type="EMBL" id="MBF0966086.1"/>
    </source>
</evidence>
<dbReference type="EMBL" id="JABZGF010000045">
    <property type="protein sequence ID" value="MBF0966086.1"/>
    <property type="molecule type" value="Genomic_DNA"/>
</dbReference>
<dbReference type="Proteomes" id="UP000759246">
    <property type="component" value="Unassembled WGS sequence"/>
</dbReference>
<dbReference type="PANTHER" id="PTHR47515:SF1">
    <property type="entry name" value="BLR2054 PROTEIN"/>
    <property type="match status" value="1"/>
</dbReference>
<dbReference type="SUPFAM" id="SSF53098">
    <property type="entry name" value="Ribonuclease H-like"/>
    <property type="match status" value="1"/>
</dbReference>
<comment type="caution">
    <text evidence="3">The sequence shown here is derived from an EMBL/GenBank/DDBJ whole genome shotgun (WGS) entry which is preliminary data.</text>
</comment>
<dbReference type="PANTHER" id="PTHR47515">
    <property type="entry name" value="LOW CALCIUM RESPONSE LOCUS PROTEIN T"/>
    <property type="match status" value="1"/>
</dbReference>
<dbReference type="GO" id="GO:0003676">
    <property type="term" value="F:nucleic acid binding"/>
    <property type="evidence" value="ECO:0007669"/>
    <property type="project" value="InterPro"/>
</dbReference>
<gene>
    <name evidence="3" type="ORF">HXK09_02780</name>
</gene>
<evidence type="ECO:0000256" key="1">
    <source>
        <dbReference type="SAM" id="MobiDB-lite"/>
    </source>
</evidence>
<dbReference type="Gene3D" id="3.30.420.10">
    <property type="entry name" value="Ribonuclease H-like superfamily/Ribonuclease H"/>
    <property type="match status" value="1"/>
</dbReference>
<accession>A0A929WVS5</accession>
<dbReference type="InterPro" id="IPR001584">
    <property type="entry name" value="Integrase_cat-core"/>
</dbReference>
<dbReference type="InterPro" id="IPR036397">
    <property type="entry name" value="RNaseH_sf"/>
</dbReference>
<dbReference type="InterPro" id="IPR012337">
    <property type="entry name" value="RNaseH-like_sf"/>
</dbReference>
<proteinExistence type="predicted"/>
<feature type="region of interest" description="Disordered" evidence="1">
    <location>
        <begin position="115"/>
        <end position="146"/>
    </location>
</feature>
<sequence length="146" mass="16497">MGATDVIEMLDLAVLAHEAPQVLRADNGPELNAPASGRWASEHDTLQVFIPPGQPWLGGFVESLHHRMRDELLEDNMFDGLDHARPLIGTWSRRYNEEHPHSALGWLSPNHYARQWAQHHQQQPTTLNTPGPQNQTRPGSVPRITR</sequence>
<evidence type="ECO:0000259" key="2">
    <source>
        <dbReference type="PROSITE" id="PS50994"/>
    </source>
</evidence>
<dbReference type="PROSITE" id="PS50994">
    <property type="entry name" value="INTEGRASE"/>
    <property type="match status" value="1"/>
</dbReference>
<feature type="compositionally biased region" description="Polar residues" evidence="1">
    <location>
        <begin position="118"/>
        <end position="138"/>
    </location>
</feature>